<keyword evidence="1" id="KW-0175">Coiled coil</keyword>
<evidence type="ECO:0000313" key="3">
    <source>
        <dbReference type="Proteomes" id="UP000243205"/>
    </source>
</evidence>
<gene>
    <name evidence="2" type="ORF">SAMN05661003_104111</name>
</gene>
<dbReference type="STRING" id="57664.SAMN05661003_104111"/>
<sequence>MTDRRISEEEAIEVIIAEKKRAAELGVVSAKILAHVDLFRRELNECREIAMQKYGTSNLDELRKLLLQGKTENEQNIAKYLDELQKTEEELNRVASIIERPMEVA</sequence>
<dbReference type="Proteomes" id="UP000243205">
    <property type="component" value="Unassembled WGS sequence"/>
</dbReference>
<proteinExistence type="predicted"/>
<organism evidence="2 3">
    <name type="scientific">Desulfuromonas thiophila</name>
    <dbReference type="NCBI Taxonomy" id="57664"/>
    <lineage>
        <taxon>Bacteria</taxon>
        <taxon>Pseudomonadati</taxon>
        <taxon>Thermodesulfobacteriota</taxon>
        <taxon>Desulfuromonadia</taxon>
        <taxon>Desulfuromonadales</taxon>
        <taxon>Desulfuromonadaceae</taxon>
        <taxon>Desulfuromonas</taxon>
    </lineage>
</organism>
<protein>
    <submittedName>
        <fullName evidence="2">Uncharacterized protein</fullName>
    </submittedName>
</protein>
<feature type="coiled-coil region" evidence="1">
    <location>
        <begin position="70"/>
        <end position="97"/>
    </location>
</feature>
<evidence type="ECO:0000313" key="2">
    <source>
        <dbReference type="EMBL" id="SDE15725.1"/>
    </source>
</evidence>
<name>A0A1G7ANZ2_9BACT</name>
<keyword evidence="3" id="KW-1185">Reference proteome</keyword>
<dbReference type="AlphaFoldDB" id="A0A1G7ANZ2"/>
<evidence type="ECO:0000256" key="1">
    <source>
        <dbReference type="SAM" id="Coils"/>
    </source>
</evidence>
<reference evidence="3" key="1">
    <citation type="submission" date="2016-10" db="EMBL/GenBank/DDBJ databases">
        <authorList>
            <person name="Varghese N."/>
            <person name="Submissions S."/>
        </authorList>
    </citation>
    <scope>NUCLEOTIDE SEQUENCE [LARGE SCALE GENOMIC DNA]</scope>
    <source>
        <strain evidence="3">DSM 8987</strain>
    </source>
</reference>
<accession>A0A1G7ANZ2</accession>
<dbReference type="RefSeq" id="WP_092077182.1">
    <property type="nucleotide sequence ID" value="NZ_FNAQ01000004.1"/>
</dbReference>
<dbReference type="EMBL" id="FNAQ01000004">
    <property type="protein sequence ID" value="SDE15725.1"/>
    <property type="molecule type" value="Genomic_DNA"/>
</dbReference>